<dbReference type="Pfam" id="PF03083">
    <property type="entry name" value="MtN3_slv"/>
    <property type="match status" value="2"/>
</dbReference>
<feature type="transmembrane region" description="Helical" evidence="11">
    <location>
        <begin position="282"/>
        <end position="302"/>
    </location>
</feature>
<evidence type="ECO:0000256" key="4">
    <source>
        <dbReference type="ARBA" id="ARBA00022475"/>
    </source>
</evidence>
<dbReference type="GO" id="GO:0051119">
    <property type="term" value="F:sugar transmembrane transporter activity"/>
    <property type="evidence" value="ECO:0007669"/>
    <property type="project" value="InterPro"/>
</dbReference>
<evidence type="ECO:0000256" key="1">
    <source>
        <dbReference type="ARBA" id="ARBA00004651"/>
    </source>
</evidence>
<feature type="transmembrane region" description="Helical" evidence="11">
    <location>
        <begin position="195"/>
        <end position="211"/>
    </location>
</feature>
<dbReference type="Proteomes" id="UP000828251">
    <property type="component" value="Unassembled WGS sequence"/>
</dbReference>
<comment type="caution">
    <text evidence="12">The sequence shown here is derived from an EMBL/GenBank/DDBJ whole genome shotgun (WGS) entry which is preliminary data.</text>
</comment>
<feature type="compositionally biased region" description="Polar residues" evidence="10">
    <location>
        <begin position="1"/>
        <end position="10"/>
    </location>
</feature>
<dbReference type="GO" id="GO:0005886">
    <property type="term" value="C:plasma membrane"/>
    <property type="evidence" value="ECO:0007669"/>
    <property type="project" value="UniProtKB-SubCell"/>
</dbReference>
<keyword evidence="9 11" id="KW-0472">Membrane</keyword>
<evidence type="ECO:0008006" key="14">
    <source>
        <dbReference type="Google" id="ProtNLM"/>
    </source>
</evidence>
<dbReference type="PANTHER" id="PTHR10791:SF157">
    <property type="entry name" value="BIDIRECTIONAL SUGAR TRANSPORTER SWEET"/>
    <property type="match status" value="1"/>
</dbReference>
<dbReference type="OrthoDB" id="409725at2759"/>
<evidence type="ECO:0000256" key="6">
    <source>
        <dbReference type="ARBA" id="ARBA00022692"/>
    </source>
</evidence>
<organism evidence="12 13">
    <name type="scientific">Gossypium stocksii</name>
    <dbReference type="NCBI Taxonomy" id="47602"/>
    <lineage>
        <taxon>Eukaryota</taxon>
        <taxon>Viridiplantae</taxon>
        <taxon>Streptophyta</taxon>
        <taxon>Embryophyta</taxon>
        <taxon>Tracheophyta</taxon>
        <taxon>Spermatophyta</taxon>
        <taxon>Magnoliopsida</taxon>
        <taxon>eudicotyledons</taxon>
        <taxon>Gunneridae</taxon>
        <taxon>Pentapetalae</taxon>
        <taxon>rosids</taxon>
        <taxon>malvids</taxon>
        <taxon>Malvales</taxon>
        <taxon>Malvaceae</taxon>
        <taxon>Malvoideae</taxon>
        <taxon>Gossypium</taxon>
    </lineage>
</organism>
<sequence>MAYPLSTTLHGNCGGSRSEPSQRREGNAPVEAKSYACTTKHKEMNHHLAIRGIQVSNFSYDFSIVEGSSRLNDTTNGSFLLPLHVLEANLSPNGWRPINDNNGTDTVTVLPAEFAWPHGAVDELGHILLGKEEPKNDFYTFCKLKLCLWSSRPTGDQESGVNPFIITVGGDNRLVDDAYTIFIVEESLEESTRNILSFFVYLAPLPTFYRIFKKKSTEGFQSIPYSVALFSAMLLLYYAFLKQHDAVMLIAINSIGSCIESVYLIFYLIYATKTARIYTTKLVIFFNIVALGLIILVTSVFFKGHLRVSIVGWICAIFSVCVFAAPLSIIRLVIKTKSVEYMPFPLSFFLTLCAITWFLYGFSLRDFYIATPNILGFSFGITQMILYLVYRGETKALVLLDSNNKVQLEQFPNANNVQQSTVNQNQEGAMNYGVAGMISNSQVVPSELNV</sequence>
<keyword evidence="3" id="KW-0813">Transport</keyword>
<feature type="transmembrane region" description="Helical" evidence="11">
    <location>
        <begin position="367"/>
        <end position="390"/>
    </location>
</feature>
<evidence type="ECO:0000256" key="3">
    <source>
        <dbReference type="ARBA" id="ARBA00022448"/>
    </source>
</evidence>
<dbReference type="InterPro" id="IPR004316">
    <property type="entry name" value="SWEET_rpt"/>
</dbReference>
<dbReference type="Gene3D" id="1.20.1280.290">
    <property type="match status" value="2"/>
</dbReference>
<accession>A0A9D3W2T6</accession>
<evidence type="ECO:0000256" key="9">
    <source>
        <dbReference type="ARBA" id="ARBA00023136"/>
    </source>
</evidence>
<dbReference type="GO" id="GO:0008515">
    <property type="term" value="F:sucrose transmembrane transporter activity"/>
    <property type="evidence" value="ECO:0007669"/>
    <property type="project" value="UniProtKB-ARBA"/>
</dbReference>
<gene>
    <name evidence="12" type="ORF">J1N35_011852</name>
</gene>
<dbReference type="EMBL" id="JAIQCV010000004">
    <property type="protein sequence ID" value="KAH1108084.1"/>
    <property type="molecule type" value="Genomic_DNA"/>
</dbReference>
<keyword evidence="5" id="KW-0762">Sugar transport</keyword>
<dbReference type="PANTHER" id="PTHR10791">
    <property type="entry name" value="RAG1-ACTIVATING PROTEIN 1"/>
    <property type="match status" value="1"/>
</dbReference>
<evidence type="ECO:0000256" key="10">
    <source>
        <dbReference type="SAM" id="MobiDB-lite"/>
    </source>
</evidence>
<feature type="region of interest" description="Disordered" evidence="10">
    <location>
        <begin position="1"/>
        <end position="31"/>
    </location>
</feature>
<evidence type="ECO:0000256" key="5">
    <source>
        <dbReference type="ARBA" id="ARBA00022597"/>
    </source>
</evidence>
<keyword evidence="13" id="KW-1185">Reference proteome</keyword>
<evidence type="ECO:0000313" key="12">
    <source>
        <dbReference type="EMBL" id="KAH1108084.1"/>
    </source>
</evidence>
<proteinExistence type="inferred from homology"/>
<protein>
    <recommendedName>
        <fullName evidence="14">Bidirectional sugar transporter SWEET</fullName>
    </recommendedName>
</protein>
<feature type="transmembrane region" description="Helical" evidence="11">
    <location>
        <begin position="223"/>
        <end position="240"/>
    </location>
</feature>
<dbReference type="FunFam" id="1.20.1280.290:FF:000001">
    <property type="entry name" value="Bidirectional sugar transporter SWEET"/>
    <property type="match status" value="1"/>
</dbReference>
<evidence type="ECO:0000256" key="2">
    <source>
        <dbReference type="ARBA" id="ARBA00007809"/>
    </source>
</evidence>
<feature type="transmembrane region" description="Helical" evidence="11">
    <location>
        <begin position="246"/>
        <end position="270"/>
    </location>
</feature>
<keyword evidence="6 11" id="KW-0812">Transmembrane</keyword>
<dbReference type="InterPro" id="IPR047664">
    <property type="entry name" value="SWEET"/>
</dbReference>
<dbReference type="AlphaFoldDB" id="A0A9D3W2T6"/>
<evidence type="ECO:0000256" key="11">
    <source>
        <dbReference type="SAM" id="Phobius"/>
    </source>
</evidence>
<keyword evidence="7" id="KW-0677">Repeat</keyword>
<feature type="transmembrane region" description="Helical" evidence="11">
    <location>
        <begin position="341"/>
        <end position="361"/>
    </location>
</feature>
<feature type="transmembrane region" description="Helical" evidence="11">
    <location>
        <begin position="308"/>
        <end position="334"/>
    </location>
</feature>
<evidence type="ECO:0000313" key="13">
    <source>
        <dbReference type="Proteomes" id="UP000828251"/>
    </source>
</evidence>
<keyword evidence="8 11" id="KW-1133">Transmembrane helix</keyword>
<evidence type="ECO:0000256" key="8">
    <source>
        <dbReference type="ARBA" id="ARBA00022989"/>
    </source>
</evidence>
<name>A0A9D3W2T6_9ROSI</name>
<dbReference type="FunFam" id="1.20.1280.290:FF:000003">
    <property type="entry name" value="Bidirectional sugar transporter SWEET"/>
    <property type="match status" value="1"/>
</dbReference>
<reference evidence="12 13" key="1">
    <citation type="journal article" date="2021" name="Plant Biotechnol. J.">
        <title>Multi-omics assisted identification of the key and species-specific regulatory components of drought-tolerant mechanisms in Gossypium stocksii.</title>
        <authorList>
            <person name="Yu D."/>
            <person name="Ke L."/>
            <person name="Zhang D."/>
            <person name="Wu Y."/>
            <person name="Sun Y."/>
            <person name="Mei J."/>
            <person name="Sun J."/>
            <person name="Sun Y."/>
        </authorList>
    </citation>
    <scope>NUCLEOTIDE SEQUENCE [LARGE SCALE GENOMIC DNA]</scope>
    <source>
        <strain evidence="13">cv. E1</strain>
        <tissue evidence="12">Leaf</tissue>
    </source>
</reference>
<comment type="subcellular location">
    <subcellularLocation>
        <location evidence="1">Cell membrane</location>
        <topology evidence="1">Multi-pass membrane protein</topology>
    </subcellularLocation>
</comment>
<keyword evidence="4" id="KW-1003">Cell membrane</keyword>
<evidence type="ECO:0000256" key="7">
    <source>
        <dbReference type="ARBA" id="ARBA00022737"/>
    </source>
</evidence>
<comment type="similarity">
    <text evidence="2">Belongs to the SWEET sugar transporter family.</text>
</comment>